<feature type="binding site" evidence="3">
    <location>
        <position position="124"/>
    </location>
    <ligand>
        <name>a divalent metal cation</name>
        <dbReference type="ChEBI" id="CHEBI:60240"/>
    </ligand>
</feature>
<feature type="binding site" evidence="3">
    <location>
        <position position="39"/>
    </location>
    <ligand>
        <name>a divalent metal cation</name>
        <dbReference type="ChEBI" id="CHEBI:60240"/>
    </ligand>
</feature>
<evidence type="ECO:0000256" key="1">
    <source>
        <dbReference type="ARBA" id="ARBA00008635"/>
    </source>
</evidence>
<comment type="similarity">
    <text evidence="1">Belongs to the DinB family.</text>
</comment>
<feature type="compositionally biased region" description="Basic and acidic residues" evidence="4">
    <location>
        <begin position="149"/>
        <end position="160"/>
    </location>
</feature>
<dbReference type="PANTHER" id="PTHR37302">
    <property type="entry name" value="SLR1116 PROTEIN"/>
    <property type="match status" value="1"/>
</dbReference>
<evidence type="ECO:0000256" key="2">
    <source>
        <dbReference type="ARBA" id="ARBA00022723"/>
    </source>
</evidence>
<dbReference type="Pfam" id="PF05163">
    <property type="entry name" value="DinB"/>
    <property type="match status" value="1"/>
</dbReference>
<evidence type="ECO:0000256" key="3">
    <source>
        <dbReference type="PIRSR" id="PIRSR607837-1"/>
    </source>
</evidence>
<evidence type="ECO:0000313" key="6">
    <source>
        <dbReference type="Proteomes" id="UP000324974"/>
    </source>
</evidence>
<dbReference type="OrthoDB" id="9811413at2"/>
<dbReference type="SUPFAM" id="SSF109854">
    <property type="entry name" value="DinB/YfiT-like putative metalloenzymes"/>
    <property type="match status" value="1"/>
</dbReference>
<evidence type="ECO:0008006" key="7">
    <source>
        <dbReference type="Google" id="ProtNLM"/>
    </source>
</evidence>
<feature type="binding site" evidence="3">
    <location>
        <position position="120"/>
    </location>
    <ligand>
        <name>a divalent metal cation</name>
        <dbReference type="ChEBI" id="CHEBI:60240"/>
    </ligand>
</feature>
<dbReference type="InterPro" id="IPR034660">
    <property type="entry name" value="DinB/YfiT-like"/>
</dbReference>
<dbReference type="KEGG" id="lrs:PX52LOC_04099"/>
<dbReference type="Gene3D" id="1.20.120.450">
    <property type="entry name" value="dinb family like domain"/>
    <property type="match status" value="1"/>
</dbReference>
<dbReference type="PANTHER" id="PTHR37302:SF1">
    <property type="entry name" value="PROTEIN DINB"/>
    <property type="match status" value="1"/>
</dbReference>
<gene>
    <name evidence="5" type="ORF">PX52LOC_04099</name>
</gene>
<organism evidence="5 6">
    <name type="scientific">Limnoglobus roseus</name>
    <dbReference type="NCBI Taxonomy" id="2598579"/>
    <lineage>
        <taxon>Bacteria</taxon>
        <taxon>Pseudomonadati</taxon>
        <taxon>Planctomycetota</taxon>
        <taxon>Planctomycetia</taxon>
        <taxon>Gemmatales</taxon>
        <taxon>Gemmataceae</taxon>
        <taxon>Limnoglobus</taxon>
    </lineage>
</organism>
<evidence type="ECO:0000256" key="4">
    <source>
        <dbReference type="SAM" id="MobiDB-lite"/>
    </source>
</evidence>
<dbReference type="InterPro" id="IPR007837">
    <property type="entry name" value="DinB"/>
</dbReference>
<keyword evidence="2 3" id="KW-0479">Metal-binding</keyword>
<proteinExistence type="inferred from homology"/>
<feature type="region of interest" description="Disordered" evidence="4">
    <location>
        <begin position="149"/>
        <end position="170"/>
    </location>
</feature>
<name>A0A5C1AJP0_9BACT</name>
<dbReference type="GO" id="GO:0046872">
    <property type="term" value="F:metal ion binding"/>
    <property type="evidence" value="ECO:0007669"/>
    <property type="project" value="UniProtKB-KW"/>
</dbReference>
<sequence length="170" mass="18716">MRAYLARMFRYTAWSDQRVLEALRGTPAAHAEALPLLAHVLAAEHVWLARLEKREPRHSVWPALSLGECEALAAENEAGYRTFVGRLSEGPPTGAVRYRTSQGQEFVTPVLDILTQVVTHGPYHRGQIAKVLGRAGGSAVSTEFITFAREAEPHEDRHVEPSPTPDPTAS</sequence>
<dbReference type="EMBL" id="CP042425">
    <property type="protein sequence ID" value="QEL17118.1"/>
    <property type="molecule type" value="Genomic_DNA"/>
</dbReference>
<accession>A0A5C1AJP0</accession>
<evidence type="ECO:0000313" key="5">
    <source>
        <dbReference type="EMBL" id="QEL17118.1"/>
    </source>
</evidence>
<dbReference type="AlphaFoldDB" id="A0A5C1AJP0"/>
<dbReference type="Proteomes" id="UP000324974">
    <property type="component" value="Chromosome"/>
</dbReference>
<reference evidence="6" key="1">
    <citation type="submission" date="2019-08" db="EMBL/GenBank/DDBJ databases">
        <title>Limnoglobus roseus gen. nov., sp. nov., a novel freshwater planctomycete with a giant genome from the family Gemmataceae.</title>
        <authorList>
            <person name="Kulichevskaya I.S."/>
            <person name="Naumoff D.G."/>
            <person name="Miroshnikov K."/>
            <person name="Ivanova A."/>
            <person name="Philippov D.A."/>
            <person name="Hakobyan A."/>
            <person name="Rijpstra I.C."/>
            <person name="Sinninghe Damste J.S."/>
            <person name="Liesack W."/>
            <person name="Dedysh S.N."/>
        </authorList>
    </citation>
    <scope>NUCLEOTIDE SEQUENCE [LARGE SCALE GENOMIC DNA]</scope>
    <source>
        <strain evidence="6">PX52</strain>
    </source>
</reference>
<protein>
    <recommendedName>
        <fullName evidence="7">Damage-inducible protein DinB</fullName>
    </recommendedName>
</protein>
<keyword evidence="6" id="KW-1185">Reference proteome</keyword>